<dbReference type="Proteomes" id="UP000276301">
    <property type="component" value="Unassembled WGS sequence"/>
</dbReference>
<evidence type="ECO:0000313" key="1">
    <source>
        <dbReference type="EMBL" id="RLL06973.1"/>
    </source>
</evidence>
<protein>
    <submittedName>
        <fullName evidence="1">Uncharacterized protein</fullName>
    </submittedName>
</protein>
<organism evidence="1 2">
    <name type="scientific">Anaerotruncus massiliensis</name>
    <name type="common">ex Liu et al. 2021</name>
    <dbReference type="NCBI Taxonomy" id="2321404"/>
    <lineage>
        <taxon>Bacteria</taxon>
        <taxon>Bacillati</taxon>
        <taxon>Bacillota</taxon>
        <taxon>Clostridia</taxon>
        <taxon>Eubacteriales</taxon>
        <taxon>Oscillospiraceae</taxon>
        <taxon>Anaerotruncus</taxon>
    </lineage>
</organism>
<gene>
    <name evidence="1" type="ORF">D4A47_13350</name>
</gene>
<keyword evidence="2" id="KW-1185">Reference proteome</keyword>
<sequence>MEAVELHLRKLRKPMVETSSIYLGILVEMGAAAGPMAEQPPHMEEQGGHGTFRQVARILEAVAEVAEVVVIAVMKRLRVT</sequence>
<dbReference type="RefSeq" id="WP_121587660.1">
    <property type="nucleotide sequence ID" value="NZ_RCHT01000049.1"/>
</dbReference>
<accession>A0A498CN12</accession>
<dbReference type="AlphaFoldDB" id="A0A498CN12"/>
<comment type="caution">
    <text evidence="1">The sequence shown here is derived from an EMBL/GenBank/DDBJ whole genome shotgun (WGS) entry which is preliminary data.</text>
</comment>
<proteinExistence type="predicted"/>
<dbReference type="EMBL" id="RCHT01000049">
    <property type="protein sequence ID" value="RLL06973.1"/>
    <property type="molecule type" value="Genomic_DNA"/>
</dbReference>
<name>A0A498CN12_9FIRM</name>
<reference evidence="1 2" key="1">
    <citation type="submission" date="2018-10" db="EMBL/GenBank/DDBJ databases">
        <title>Anaerotruncus faecis sp. nov., isolated from human feces.</title>
        <authorList>
            <person name="Wang Y.-J."/>
        </authorList>
    </citation>
    <scope>NUCLEOTIDE SEQUENCE [LARGE SCALE GENOMIC DNA]</scope>
    <source>
        <strain evidence="1 2">22A2-44</strain>
    </source>
</reference>
<evidence type="ECO:0000313" key="2">
    <source>
        <dbReference type="Proteomes" id="UP000276301"/>
    </source>
</evidence>